<comment type="caution">
    <text evidence="3">The sequence shown here is derived from an EMBL/GenBank/DDBJ whole genome shotgun (WGS) entry which is preliminary data.</text>
</comment>
<dbReference type="Gene3D" id="2.120.10.80">
    <property type="entry name" value="Kelch-type beta propeller"/>
    <property type="match status" value="1"/>
</dbReference>
<gene>
    <name evidence="3" type="ORF">R3P38DRAFT_2578728</name>
</gene>
<name>A0AAV9ZGR9_9AGAR</name>
<accession>A0AAV9ZGR9</accession>
<dbReference type="Proteomes" id="UP001362999">
    <property type="component" value="Unassembled WGS sequence"/>
</dbReference>
<sequence length="388" mass="43872">MLKEITSDMSSQLKPIERFLTGNCPPFNDWESFAADEHTHRVYVYGGVRPRDKSLSPTRDFHCLCLKTFEWFEVKVSVSKPLYSHSSRYLTSISSDQQLLPALGEPAVAIMTLNSRSYMFLFGGFDSSSRATTNRLISIDLETYIWQYVDVSDSCILPRMSAAMVGVNDELFIFGGRQLYHDELPGILPSFSIATFQQDKGWTWVVKDQVYPSNVRLGHGLKASLIDSRGTVLLSRGWFDNTKAFDLSPEGIVLFDTRSRKFYSGYGTLGEFPKEMAWHLHGPVKFSSTVSGTCFAAWIPYRNTKTLIPEIWLYVPPPIKQFYCLGLRDALWEMGYDMQSLITVGGRAFIMGSQKGHDDDIGYESAMIGETEKQPQPCWDVAVELLIG</sequence>
<keyword evidence="2" id="KW-0677">Repeat</keyword>
<dbReference type="AlphaFoldDB" id="A0AAV9ZGR9"/>
<keyword evidence="4" id="KW-1185">Reference proteome</keyword>
<dbReference type="InterPro" id="IPR015915">
    <property type="entry name" value="Kelch-typ_b-propeller"/>
</dbReference>
<reference evidence="3 4" key="1">
    <citation type="journal article" date="2024" name="J Genomics">
        <title>Draft genome sequencing and assembly of Favolaschia claudopus CIRM-BRFM 2984 isolated from oak limbs.</title>
        <authorList>
            <person name="Navarro D."/>
            <person name="Drula E."/>
            <person name="Chaduli D."/>
            <person name="Cazenave R."/>
            <person name="Ahrendt S."/>
            <person name="Wang J."/>
            <person name="Lipzen A."/>
            <person name="Daum C."/>
            <person name="Barry K."/>
            <person name="Grigoriev I.V."/>
            <person name="Favel A."/>
            <person name="Rosso M.N."/>
            <person name="Martin F."/>
        </authorList>
    </citation>
    <scope>NUCLEOTIDE SEQUENCE [LARGE SCALE GENOMIC DNA]</scope>
    <source>
        <strain evidence="3 4">CIRM-BRFM 2984</strain>
    </source>
</reference>
<organism evidence="3 4">
    <name type="scientific">Favolaschia claudopus</name>
    <dbReference type="NCBI Taxonomy" id="2862362"/>
    <lineage>
        <taxon>Eukaryota</taxon>
        <taxon>Fungi</taxon>
        <taxon>Dikarya</taxon>
        <taxon>Basidiomycota</taxon>
        <taxon>Agaricomycotina</taxon>
        <taxon>Agaricomycetes</taxon>
        <taxon>Agaricomycetidae</taxon>
        <taxon>Agaricales</taxon>
        <taxon>Marasmiineae</taxon>
        <taxon>Mycenaceae</taxon>
        <taxon>Favolaschia</taxon>
    </lineage>
</organism>
<evidence type="ECO:0008006" key="5">
    <source>
        <dbReference type="Google" id="ProtNLM"/>
    </source>
</evidence>
<dbReference type="PANTHER" id="PTHR46093">
    <property type="entry name" value="ACYL-COA-BINDING DOMAIN-CONTAINING PROTEIN 5"/>
    <property type="match status" value="1"/>
</dbReference>
<proteinExistence type="predicted"/>
<evidence type="ECO:0000313" key="4">
    <source>
        <dbReference type="Proteomes" id="UP001362999"/>
    </source>
</evidence>
<protein>
    <recommendedName>
        <fullName evidence="5">Kelch repeat-containing protein</fullName>
    </recommendedName>
</protein>
<dbReference type="PANTHER" id="PTHR46093:SF18">
    <property type="entry name" value="FIBRONECTIN TYPE-III DOMAIN-CONTAINING PROTEIN"/>
    <property type="match status" value="1"/>
</dbReference>
<evidence type="ECO:0000256" key="2">
    <source>
        <dbReference type="ARBA" id="ARBA00022737"/>
    </source>
</evidence>
<evidence type="ECO:0000256" key="1">
    <source>
        <dbReference type="ARBA" id="ARBA00022441"/>
    </source>
</evidence>
<keyword evidence="1" id="KW-0880">Kelch repeat</keyword>
<dbReference type="SUPFAM" id="SSF117281">
    <property type="entry name" value="Kelch motif"/>
    <property type="match status" value="1"/>
</dbReference>
<dbReference type="EMBL" id="JAWWNJ010000152">
    <property type="protein sequence ID" value="KAK6981247.1"/>
    <property type="molecule type" value="Genomic_DNA"/>
</dbReference>
<evidence type="ECO:0000313" key="3">
    <source>
        <dbReference type="EMBL" id="KAK6981247.1"/>
    </source>
</evidence>